<feature type="domain" description="Ketoreductase" evidence="3">
    <location>
        <begin position="29"/>
        <end position="202"/>
    </location>
</feature>
<dbReference type="SMART" id="SM00822">
    <property type="entry name" value="PKS_KR"/>
    <property type="match status" value="1"/>
</dbReference>
<dbReference type="AlphaFoldDB" id="L7KGQ3"/>
<accession>L7KGQ3</accession>
<dbReference type="CDD" id="cd05233">
    <property type="entry name" value="SDR_c"/>
    <property type="match status" value="1"/>
</dbReference>
<gene>
    <name evidence="4" type="ORF">GOACH_01_02140</name>
</gene>
<dbReference type="Pfam" id="PF13561">
    <property type="entry name" value="adh_short_C2"/>
    <property type="match status" value="1"/>
</dbReference>
<organism evidence="4 5">
    <name type="scientific">Gordonia aichiensis NBRC 108223</name>
    <dbReference type="NCBI Taxonomy" id="1220583"/>
    <lineage>
        <taxon>Bacteria</taxon>
        <taxon>Bacillati</taxon>
        <taxon>Actinomycetota</taxon>
        <taxon>Actinomycetes</taxon>
        <taxon>Mycobacteriales</taxon>
        <taxon>Gordoniaceae</taxon>
        <taxon>Gordonia</taxon>
    </lineage>
</organism>
<dbReference type="PRINTS" id="PR00080">
    <property type="entry name" value="SDRFAMILY"/>
</dbReference>
<dbReference type="PRINTS" id="PR00081">
    <property type="entry name" value="GDHRDH"/>
</dbReference>
<dbReference type="NCBIfam" id="NF005893">
    <property type="entry name" value="PRK07856.1"/>
    <property type="match status" value="1"/>
</dbReference>
<sequence length="275" mass="27998">MGLRSQITGLDPRVETTPHVEASLGVEKKVVLVTGGARGVGLGVARALADLGAVPVTCARNRTDEAEALGQFITCDVRDEDAVRVMIERIVETHGTLDGVVNNAGGSPFALAADASSSFAGKIVELNLLAPLLVARAANAVMQQQESGGAIVNVSSVSGHRPSPGTSAYGAAKAGLDNATTSLAVEWAPRVRINSVVAGPVETELAHMHYGDDDGVAAVGRTIPMGRMATPEDVGNAVAFLLSPLSAYITGSTLTVHGGGEKPAFLDAANAGNDL</sequence>
<dbReference type="EMBL" id="BANR01000001">
    <property type="protein sequence ID" value="GAC46893.1"/>
    <property type="molecule type" value="Genomic_DNA"/>
</dbReference>
<dbReference type="RefSeq" id="WP_005169252.1">
    <property type="nucleotide sequence ID" value="NZ_BANR01000001.1"/>
</dbReference>
<dbReference type="OrthoDB" id="3361211at2"/>
<keyword evidence="2" id="KW-0560">Oxidoreductase</keyword>
<evidence type="ECO:0000313" key="5">
    <source>
        <dbReference type="Proteomes" id="UP000010988"/>
    </source>
</evidence>
<dbReference type="SUPFAM" id="SSF51735">
    <property type="entry name" value="NAD(P)-binding Rossmann-fold domains"/>
    <property type="match status" value="1"/>
</dbReference>
<dbReference type="InterPro" id="IPR002347">
    <property type="entry name" value="SDR_fam"/>
</dbReference>
<dbReference type="InterPro" id="IPR057326">
    <property type="entry name" value="KR_dom"/>
</dbReference>
<keyword evidence="5" id="KW-1185">Reference proteome</keyword>
<dbReference type="Proteomes" id="UP000010988">
    <property type="component" value="Unassembled WGS sequence"/>
</dbReference>
<evidence type="ECO:0000259" key="3">
    <source>
        <dbReference type="SMART" id="SM00822"/>
    </source>
</evidence>
<name>L7KGQ3_9ACTN</name>
<dbReference type="eggNOG" id="COG1028">
    <property type="taxonomic scope" value="Bacteria"/>
</dbReference>
<dbReference type="GO" id="GO:0016616">
    <property type="term" value="F:oxidoreductase activity, acting on the CH-OH group of donors, NAD or NADP as acceptor"/>
    <property type="evidence" value="ECO:0007669"/>
    <property type="project" value="UniProtKB-ARBA"/>
</dbReference>
<evidence type="ECO:0000256" key="1">
    <source>
        <dbReference type="ARBA" id="ARBA00006484"/>
    </source>
</evidence>
<proteinExistence type="inferred from homology"/>
<reference evidence="4 5" key="1">
    <citation type="submission" date="2012-12" db="EMBL/GenBank/DDBJ databases">
        <title>Whole genome shotgun sequence of Gordonia aichiensis NBRC 108223.</title>
        <authorList>
            <person name="Isaki-Nakamura S."/>
            <person name="Hosoyama A."/>
            <person name="Tsuchikane K."/>
            <person name="Ando Y."/>
            <person name="Baba S."/>
            <person name="Ohji S."/>
            <person name="Hamada M."/>
            <person name="Tamura T."/>
            <person name="Yamazoe A."/>
            <person name="Yamazaki S."/>
            <person name="Fujita N."/>
        </authorList>
    </citation>
    <scope>NUCLEOTIDE SEQUENCE [LARGE SCALE GENOMIC DNA]</scope>
    <source>
        <strain evidence="4 5">NBRC 108223</strain>
    </source>
</reference>
<evidence type="ECO:0000313" key="4">
    <source>
        <dbReference type="EMBL" id="GAC46893.1"/>
    </source>
</evidence>
<dbReference type="InterPro" id="IPR036291">
    <property type="entry name" value="NAD(P)-bd_dom_sf"/>
</dbReference>
<evidence type="ECO:0000256" key="2">
    <source>
        <dbReference type="ARBA" id="ARBA00023002"/>
    </source>
</evidence>
<protein>
    <submittedName>
        <fullName evidence="4">Putative oxidoreductase</fullName>
    </submittedName>
</protein>
<comment type="caution">
    <text evidence="4">The sequence shown here is derived from an EMBL/GenBank/DDBJ whole genome shotgun (WGS) entry which is preliminary data.</text>
</comment>
<comment type="similarity">
    <text evidence="1">Belongs to the short-chain dehydrogenases/reductases (SDR) family.</text>
</comment>
<dbReference type="PANTHER" id="PTHR42760">
    <property type="entry name" value="SHORT-CHAIN DEHYDROGENASES/REDUCTASES FAMILY MEMBER"/>
    <property type="match status" value="1"/>
</dbReference>
<dbReference type="FunFam" id="3.40.50.720:FF:000084">
    <property type="entry name" value="Short-chain dehydrogenase reductase"/>
    <property type="match status" value="1"/>
</dbReference>
<dbReference type="Gene3D" id="3.40.50.720">
    <property type="entry name" value="NAD(P)-binding Rossmann-like Domain"/>
    <property type="match status" value="1"/>
</dbReference>
<dbReference type="STRING" id="1220583.GOACH_01_02140"/>